<dbReference type="PANTHER" id="PTHR24251">
    <property type="entry name" value="OVOCHYMASE-RELATED"/>
    <property type="match status" value="1"/>
</dbReference>
<dbReference type="PROSITE" id="PS01180">
    <property type="entry name" value="CUB"/>
    <property type="match status" value="2"/>
</dbReference>
<dbReference type="EMBL" id="JAWZYT010004668">
    <property type="protein sequence ID" value="KAK4292980.1"/>
    <property type="molecule type" value="Genomic_DNA"/>
</dbReference>
<sequence length="293" mass="33401">MILQVVAAMVITTAWMTQAWPISPIEEYAKVSKVSLSARCGNEEVVELETTEYLSLIFSTNTQQVDLPDDTPCVFHVRVDVLDRSTEKFGLWVSGQVDFGGASEDSSCSNSYLSVADEDDDNDEMGHKSRYCGEEKVDFHTREDIINVQIYVNNPKKESVKITLNLTPHYLCGGIVAEEKDIMSPDFPQNYDKDYGCLWQIQAPEGSGIKLYFPDFELQPKRRGNCQDYLAINILDRHCGTELANTTKLIPQNSMMIIFNSDPKMRLKFQGFRCTVNFYRLTNKDSLMKKFFD</sequence>
<gene>
    <name evidence="6" type="ORF">Pmani_034289</name>
</gene>
<evidence type="ECO:0000256" key="4">
    <source>
        <dbReference type="SAM" id="SignalP"/>
    </source>
</evidence>
<keyword evidence="4" id="KW-0732">Signal</keyword>
<accession>A0AAE1NMV8</accession>
<reference evidence="6" key="1">
    <citation type="submission" date="2023-11" db="EMBL/GenBank/DDBJ databases">
        <title>Genome assemblies of two species of porcelain crab, Petrolisthes cinctipes and Petrolisthes manimaculis (Anomura: Porcellanidae).</title>
        <authorList>
            <person name="Angst P."/>
        </authorList>
    </citation>
    <scope>NUCLEOTIDE SEQUENCE</scope>
    <source>
        <strain evidence="6">PB745_02</strain>
        <tissue evidence="6">Gill</tissue>
    </source>
</reference>
<keyword evidence="2" id="KW-1015">Disulfide bond</keyword>
<dbReference type="Pfam" id="PF00431">
    <property type="entry name" value="CUB"/>
    <property type="match status" value="1"/>
</dbReference>
<dbReference type="CDD" id="cd00041">
    <property type="entry name" value="CUB"/>
    <property type="match status" value="1"/>
</dbReference>
<evidence type="ECO:0000259" key="5">
    <source>
        <dbReference type="PROSITE" id="PS01180"/>
    </source>
</evidence>
<feature type="signal peptide" evidence="4">
    <location>
        <begin position="1"/>
        <end position="19"/>
    </location>
</feature>
<evidence type="ECO:0000313" key="7">
    <source>
        <dbReference type="Proteomes" id="UP001292094"/>
    </source>
</evidence>
<evidence type="ECO:0000256" key="3">
    <source>
        <dbReference type="PROSITE-ProRule" id="PRU00059"/>
    </source>
</evidence>
<dbReference type="SMART" id="SM00042">
    <property type="entry name" value="CUB"/>
    <property type="match status" value="1"/>
</dbReference>
<dbReference type="SUPFAM" id="SSF49854">
    <property type="entry name" value="Spermadhesin, CUB domain"/>
    <property type="match status" value="1"/>
</dbReference>
<dbReference type="Gene3D" id="2.60.120.290">
    <property type="entry name" value="Spermadhesin, CUB domain"/>
    <property type="match status" value="1"/>
</dbReference>
<protein>
    <recommendedName>
        <fullName evidence="5">CUB domain-containing protein</fullName>
    </recommendedName>
</protein>
<keyword evidence="1" id="KW-0677">Repeat</keyword>
<organism evidence="6 7">
    <name type="scientific">Petrolisthes manimaculis</name>
    <dbReference type="NCBI Taxonomy" id="1843537"/>
    <lineage>
        <taxon>Eukaryota</taxon>
        <taxon>Metazoa</taxon>
        <taxon>Ecdysozoa</taxon>
        <taxon>Arthropoda</taxon>
        <taxon>Crustacea</taxon>
        <taxon>Multicrustacea</taxon>
        <taxon>Malacostraca</taxon>
        <taxon>Eumalacostraca</taxon>
        <taxon>Eucarida</taxon>
        <taxon>Decapoda</taxon>
        <taxon>Pleocyemata</taxon>
        <taxon>Anomura</taxon>
        <taxon>Galatheoidea</taxon>
        <taxon>Porcellanidae</taxon>
        <taxon>Petrolisthes</taxon>
    </lineage>
</organism>
<dbReference type="InterPro" id="IPR000859">
    <property type="entry name" value="CUB_dom"/>
</dbReference>
<dbReference type="AlphaFoldDB" id="A0AAE1NMV8"/>
<feature type="chain" id="PRO_5042135792" description="CUB domain-containing protein" evidence="4">
    <location>
        <begin position="20"/>
        <end position="293"/>
    </location>
</feature>
<evidence type="ECO:0000256" key="1">
    <source>
        <dbReference type="ARBA" id="ARBA00022737"/>
    </source>
</evidence>
<evidence type="ECO:0000313" key="6">
    <source>
        <dbReference type="EMBL" id="KAK4292980.1"/>
    </source>
</evidence>
<dbReference type="InterPro" id="IPR035914">
    <property type="entry name" value="Sperma_CUB_dom_sf"/>
</dbReference>
<feature type="domain" description="CUB" evidence="5">
    <location>
        <begin position="40"/>
        <end position="167"/>
    </location>
</feature>
<dbReference type="Proteomes" id="UP001292094">
    <property type="component" value="Unassembled WGS sequence"/>
</dbReference>
<comment type="caution">
    <text evidence="3">Lacks conserved residue(s) required for the propagation of feature annotation.</text>
</comment>
<proteinExistence type="predicted"/>
<name>A0AAE1NMV8_9EUCA</name>
<keyword evidence="7" id="KW-1185">Reference proteome</keyword>
<comment type="caution">
    <text evidence="6">The sequence shown here is derived from an EMBL/GenBank/DDBJ whole genome shotgun (WGS) entry which is preliminary data.</text>
</comment>
<evidence type="ECO:0000256" key="2">
    <source>
        <dbReference type="ARBA" id="ARBA00023157"/>
    </source>
</evidence>
<feature type="domain" description="CUB" evidence="5">
    <location>
        <begin position="172"/>
        <end position="279"/>
    </location>
</feature>